<sequence length="150" mass="16727">NQKAKKKVTEIRTVISETTNVFVEYSPVSSVSVSTKRSRSRESEDIVYINDGNVEDIEEGANGSARTGPDKRMKGFNDDKGRFRMSNYDPKCIDLEIDSGGESLATVKNEQNYMDLAGYLENDPGVPYRSSECRLGTKVYCSSGFCYCET</sequence>
<keyword evidence="3" id="KW-1185">Reference proteome</keyword>
<comment type="caution">
    <text evidence="2">The sequence shown here is derived from an EMBL/GenBank/DDBJ whole genome shotgun (WGS) entry which is preliminary data.</text>
</comment>
<accession>A0A433QCR4</accession>
<protein>
    <submittedName>
        <fullName evidence="2">Uncharacterized protein</fullName>
    </submittedName>
</protein>
<feature type="region of interest" description="Disordered" evidence="1">
    <location>
        <begin position="57"/>
        <end position="81"/>
    </location>
</feature>
<name>A0A433QCR4_9FUNG</name>
<organism evidence="2 3">
    <name type="scientific">Jimgerdemannia flammicorona</name>
    <dbReference type="NCBI Taxonomy" id="994334"/>
    <lineage>
        <taxon>Eukaryota</taxon>
        <taxon>Fungi</taxon>
        <taxon>Fungi incertae sedis</taxon>
        <taxon>Mucoromycota</taxon>
        <taxon>Mucoromycotina</taxon>
        <taxon>Endogonomycetes</taxon>
        <taxon>Endogonales</taxon>
        <taxon>Endogonaceae</taxon>
        <taxon>Jimgerdemannia</taxon>
    </lineage>
</organism>
<feature type="non-terminal residue" evidence="2">
    <location>
        <position position="150"/>
    </location>
</feature>
<dbReference type="EMBL" id="RBNJ01008187">
    <property type="protein sequence ID" value="RUS27552.1"/>
    <property type="molecule type" value="Genomic_DNA"/>
</dbReference>
<reference evidence="2 3" key="1">
    <citation type="journal article" date="2018" name="New Phytol.">
        <title>Phylogenomics of Endogonaceae and evolution of mycorrhizas within Mucoromycota.</title>
        <authorList>
            <person name="Chang Y."/>
            <person name="Desiro A."/>
            <person name="Na H."/>
            <person name="Sandor L."/>
            <person name="Lipzen A."/>
            <person name="Clum A."/>
            <person name="Barry K."/>
            <person name="Grigoriev I.V."/>
            <person name="Martin F.M."/>
            <person name="Stajich J.E."/>
            <person name="Smith M.E."/>
            <person name="Bonito G."/>
            <person name="Spatafora J.W."/>
        </authorList>
    </citation>
    <scope>NUCLEOTIDE SEQUENCE [LARGE SCALE GENOMIC DNA]</scope>
    <source>
        <strain evidence="2 3">AD002</strain>
    </source>
</reference>
<feature type="non-terminal residue" evidence="2">
    <location>
        <position position="1"/>
    </location>
</feature>
<gene>
    <name evidence="2" type="ORF">BC938DRAFT_483081</name>
</gene>
<feature type="compositionally biased region" description="Basic and acidic residues" evidence="1">
    <location>
        <begin position="68"/>
        <end position="81"/>
    </location>
</feature>
<dbReference type="AlphaFoldDB" id="A0A433QCR4"/>
<evidence type="ECO:0000313" key="3">
    <source>
        <dbReference type="Proteomes" id="UP000274822"/>
    </source>
</evidence>
<evidence type="ECO:0000256" key="1">
    <source>
        <dbReference type="SAM" id="MobiDB-lite"/>
    </source>
</evidence>
<dbReference type="Proteomes" id="UP000274822">
    <property type="component" value="Unassembled WGS sequence"/>
</dbReference>
<evidence type="ECO:0000313" key="2">
    <source>
        <dbReference type="EMBL" id="RUS27552.1"/>
    </source>
</evidence>
<proteinExistence type="predicted"/>